<dbReference type="Proteomes" id="UP000190105">
    <property type="component" value="Unassembled WGS sequence"/>
</dbReference>
<dbReference type="InterPro" id="IPR052533">
    <property type="entry name" value="WalJ/YycJ-like"/>
</dbReference>
<gene>
    <name evidence="2" type="ORF">SAMN05443428_12327</name>
</gene>
<evidence type="ECO:0000313" key="2">
    <source>
        <dbReference type="EMBL" id="SKA96998.1"/>
    </source>
</evidence>
<dbReference type="OrthoDB" id="9781189at2"/>
<reference evidence="3" key="1">
    <citation type="submission" date="2017-02" db="EMBL/GenBank/DDBJ databases">
        <authorList>
            <person name="Varghese N."/>
            <person name="Submissions S."/>
        </authorList>
    </citation>
    <scope>NUCLEOTIDE SEQUENCE [LARGE SCALE GENOMIC DNA]</scope>
    <source>
        <strain evidence="3">USBA 833</strain>
    </source>
</reference>
<name>A0A1T4Y657_9CLOT</name>
<dbReference type="EMBL" id="FUYH01000023">
    <property type="protein sequence ID" value="SKA96998.1"/>
    <property type="molecule type" value="Genomic_DNA"/>
</dbReference>
<protein>
    <submittedName>
        <fullName evidence="2">Phosphoribosyl 1,2-cyclic phosphodiesterase</fullName>
    </submittedName>
</protein>
<dbReference type="PANTHER" id="PTHR47619:SF1">
    <property type="entry name" value="EXODEOXYRIBONUCLEASE WALJ"/>
    <property type="match status" value="1"/>
</dbReference>
<dbReference type="AlphaFoldDB" id="A0A1T4Y657"/>
<dbReference type="InterPro" id="IPR001279">
    <property type="entry name" value="Metallo-B-lactamas"/>
</dbReference>
<feature type="domain" description="Metallo-beta-lactamase" evidence="1">
    <location>
        <begin position="11"/>
        <end position="216"/>
    </location>
</feature>
<proteinExistence type="predicted"/>
<dbReference type="RefSeq" id="WP_078697390.1">
    <property type="nucleotide sequence ID" value="NZ_FUYH01000023.1"/>
</dbReference>
<dbReference type="SUPFAM" id="SSF56281">
    <property type="entry name" value="Metallo-hydrolase/oxidoreductase"/>
    <property type="match status" value="1"/>
</dbReference>
<dbReference type="PANTHER" id="PTHR47619">
    <property type="entry name" value="METALLO-HYDROLASE YYCJ-RELATED"/>
    <property type="match status" value="1"/>
</dbReference>
<dbReference type="STRING" id="1147123.SAMN05443428_12327"/>
<organism evidence="2 3">
    <name type="scientific">Caloramator quimbayensis</name>
    <dbReference type="NCBI Taxonomy" id="1147123"/>
    <lineage>
        <taxon>Bacteria</taxon>
        <taxon>Bacillati</taxon>
        <taxon>Bacillota</taxon>
        <taxon>Clostridia</taxon>
        <taxon>Eubacteriales</taxon>
        <taxon>Clostridiaceae</taxon>
        <taxon>Caloramator</taxon>
    </lineage>
</organism>
<dbReference type="Pfam" id="PF00753">
    <property type="entry name" value="Lactamase_B"/>
    <property type="match status" value="1"/>
</dbReference>
<dbReference type="SMART" id="SM00849">
    <property type="entry name" value="Lactamase_B"/>
    <property type="match status" value="1"/>
</dbReference>
<dbReference type="InterPro" id="IPR036866">
    <property type="entry name" value="RibonucZ/Hydroxyglut_hydro"/>
</dbReference>
<sequence>MEFCSIFSGSSGNCLYVASDRTKILVDAGLSGKKIQEGLKEIGINPCDIDAIVITHEHDDHIKSAGILSRRFNIPIYANTNTWEAMIDKLGEVKRENIKIFDDYNSFEIGDVFVIPYEIPHDAVKPCGYSFTDGNVKISIATDIGYASDNVKENIKDSDLILLESNHDVEMLKVGPYPYPLKLRILGDKGHLSNEAAGNTIVDILNSKIKKIILGHLSKTNNYPQLALRTVLSILEMNNIRDGRDVDIDIALRDKVGRLQIIK</sequence>
<accession>A0A1T4Y657</accession>
<evidence type="ECO:0000259" key="1">
    <source>
        <dbReference type="SMART" id="SM00849"/>
    </source>
</evidence>
<dbReference type="Gene3D" id="3.60.15.10">
    <property type="entry name" value="Ribonuclease Z/Hydroxyacylglutathione hydrolase-like"/>
    <property type="match status" value="1"/>
</dbReference>
<evidence type="ECO:0000313" key="3">
    <source>
        <dbReference type="Proteomes" id="UP000190105"/>
    </source>
</evidence>
<keyword evidence="3" id="KW-1185">Reference proteome</keyword>